<evidence type="ECO:0000313" key="1">
    <source>
        <dbReference type="EMBL" id="RRK34652.1"/>
    </source>
</evidence>
<organism evidence="1 2">
    <name type="scientific">Schaedlerella arabinosiphila</name>
    <dbReference type="NCBI Taxonomy" id="2044587"/>
    <lineage>
        <taxon>Bacteria</taxon>
        <taxon>Bacillati</taxon>
        <taxon>Bacillota</taxon>
        <taxon>Clostridia</taxon>
        <taxon>Lachnospirales</taxon>
        <taxon>Lachnospiraceae</taxon>
        <taxon>Schaedlerella</taxon>
    </lineage>
</organism>
<dbReference type="RefSeq" id="WP_125129743.1">
    <property type="nucleotide sequence ID" value="NZ_RHJS01000002.1"/>
</dbReference>
<dbReference type="EMBL" id="RHJS01000002">
    <property type="protein sequence ID" value="RRK34652.1"/>
    <property type="molecule type" value="Genomic_DNA"/>
</dbReference>
<accession>A0A426DPU9</accession>
<dbReference type="AlphaFoldDB" id="A0A426DPU9"/>
<dbReference type="Gene3D" id="3.40.50.720">
    <property type="entry name" value="NAD(P)-binding Rossmann-like Domain"/>
    <property type="match status" value="1"/>
</dbReference>
<proteinExistence type="predicted"/>
<name>A0A426DPU9_9FIRM</name>
<dbReference type="Proteomes" id="UP000274920">
    <property type="component" value="Unassembled WGS sequence"/>
</dbReference>
<gene>
    <name evidence="1" type="ORF">EBB54_27420</name>
</gene>
<protein>
    <submittedName>
        <fullName evidence="1">Uncharacterized protein</fullName>
    </submittedName>
</protein>
<reference evidence="1" key="1">
    <citation type="submission" date="2018-10" db="EMBL/GenBank/DDBJ databases">
        <title>Schaedlerella arabinophila gen. nov. sp. nov., isolated from the mouse intestinal tract and comparative analysis with the genome of the closely related altered Schaedler flora strain ASF502.</title>
        <authorList>
            <person name="Miyake S."/>
            <person name="Soh M."/>
            <person name="Seedorf H."/>
        </authorList>
    </citation>
    <scope>NUCLEOTIDE SEQUENCE [LARGE SCALE GENOMIC DNA]</scope>
    <source>
        <strain evidence="1">DSM 106076</strain>
    </source>
</reference>
<keyword evidence="2" id="KW-1185">Reference proteome</keyword>
<comment type="caution">
    <text evidence="1">The sequence shown here is derived from an EMBL/GenBank/DDBJ whole genome shotgun (WGS) entry which is preliminary data.</text>
</comment>
<evidence type="ECO:0000313" key="2">
    <source>
        <dbReference type="Proteomes" id="UP000274920"/>
    </source>
</evidence>
<sequence length="359" mass="41491">MLKQTMNGFVMEKPILDGKVFVFASSTNSLPINAVSLESLVTAAKDDIEVIFFTKGFDGLDYERIENIARKNDKVKLSIFSINNRKELPYIIFSMLSFDSDIAFFIPFMLKKYVEAYFVRPGTIFCQMPMFDSISETCKCITDMQNFETIYLYNIPKYVETVTLKKIRDTLMETNETENGNILNEILSDFNKEQVDYTEFGKREDGYTKSFLLNAEKTFFYEKLIFDSSKRTQERKNVINSRLLVHLFPFEKIPKGSRIVIYGYGDVGRQFLAQMNVSGFCKVVGIVDKNAKLLKRRGYDIQAIEKIVDMDYEYVIIANASKTIQREIKDGLESIGVPDHKIISVVEREYQIDNGRTIK</sequence>